<dbReference type="Pfam" id="PF04707">
    <property type="entry name" value="PRELI"/>
    <property type="match status" value="1"/>
</dbReference>
<evidence type="ECO:0000259" key="1">
    <source>
        <dbReference type="PROSITE" id="PS50904"/>
    </source>
</evidence>
<reference evidence="2" key="2">
    <citation type="submission" date="2020-11" db="EMBL/GenBank/DDBJ databases">
        <authorList>
            <person name="McCartney M.A."/>
            <person name="Auch B."/>
            <person name="Kono T."/>
            <person name="Mallez S."/>
            <person name="Becker A."/>
            <person name="Gohl D.M."/>
            <person name="Silverstein K.A.T."/>
            <person name="Koren S."/>
            <person name="Bechman K.B."/>
            <person name="Herman A."/>
            <person name="Abrahante J.E."/>
            <person name="Garbe J."/>
        </authorList>
    </citation>
    <scope>NUCLEOTIDE SEQUENCE</scope>
    <source>
        <strain evidence="2">Duluth1</strain>
        <tissue evidence="2">Whole animal</tissue>
    </source>
</reference>
<name>A0A9D4CZ24_DREPO</name>
<dbReference type="InterPro" id="IPR006797">
    <property type="entry name" value="PRELI/MSF1_dom"/>
</dbReference>
<dbReference type="InterPro" id="IPR037365">
    <property type="entry name" value="Slowmo/Ups"/>
</dbReference>
<proteinExistence type="predicted"/>
<comment type="caution">
    <text evidence="2">The sequence shown here is derived from an EMBL/GenBank/DDBJ whole genome shotgun (WGS) entry which is preliminary data.</text>
</comment>
<keyword evidence="3" id="KW-1185">Reference proteome</keyword>
<accession>A0A9D4CZ24</accession>
<dbReference type="PROSITE" id="PS50904">
    <property type="entry name" value="PRELI_MSF1"/>
    <property type="match status" value="1"/>
</dbReference>
<dbReference type="Proteomes" id="UP000828390">
    <property type="component" value="Unassembled WGS sequence"/>
</dbReference>
<evidence type="ECO:0000313" key="2">
    <source>
        <dbReference type="EMBL" id="KAH3736123.1"/>
    </source>
</evidence>
<dbReference type="GO" id="GO:0005758">
    <property type="term" value="C:mitochondrial intermembrane space"/>
    <property type="evidence" value="ECO:0007669"/>
    <property type="project" value="InterPro"/>
</dbReference>
<dbReference type="AlphaFoldDB" id="A0A9D4CZ24"/>
<feature type="domain" description="PRELI/MSF1" evidence="1">
    <location>
        <begin position="1"/>
        <end position="159"/>
    </location>
</feature>
<gene>
    <name evidence="2" type="ORF">DPMN_042685</name>
</gene>
<organism evidence="2 3">
    <name type="scientific">Dreissena polymorpha</name>
    <name type="common">Zebra mussel</name>
    <name type="synonym">Mytilus polymorpha</name>
    <dbReference type="NCBI Taxonomy" id="45954"/>
    <lineage>
        <taxon>Eukaryota</taxon>
        <taxon>Metazoa</taxon>
        <taxon>Spiralia</taxon>
        <taxon>Lophotrochozoa</taxon>
        <taxon>Mollusca</taxon>
        <taxon>Bivalvia</taxon>
        <taxon>Autobranchia</taxon>
        <taxon>Heteroconchia</taxon>
        <taxon>Euheterodonta</taxon>
        <taxon>Imparidentia</taxon>
        <taxon>Neoheterodontei</taxon>
        <taxon>Myida</taxon>
        <taxon>Dreissenoidea</taxon>
        <taxon>Dreissenidae</taxon>
        <taxon>Dreissena</taxon>
    </lineage>
</organism>
<protein>
    <recommendedName>
        <fullName evidence="1">PRELI/MSF1 domain-containing protein</fullName>
    </recommendedName>
</protein>
<dbReference type="PANTHER" id="PTHR11158">
    <property type="entry name" value="MSF1/PX19 RELATED"/>
    <property type="match status" value="1"/>
</dbReference>
<evidence type="ECO:0000313" key="3">
    <source>
        <dbReference type="Proteomes" id="UP000828390"/>
    </source>
</evidence>
<dbReference type="EMBL" id="JAIWYP010000011">
    <property type="protein sequence ID" value="KAH3736123.1"/>
    <property type="molecule type" value="Genomic_DNA"/>
</dbReference>
<reference evidence="2" key="1">
    <citation type="journal article" date="2019" name="bioRxiv">
        <title>The Genome of the Zebra Mussel, Dreissena polymorpha: A Resource for Invasive Species Research.</title>
        <authorList>
            <person name="McCartney M.A."/>
            <person name="Auch B."/>
            <person name="Kono T."/>
            <person name="Mallez S."/>
            <person name="Zhang Y."/>
            <person name="Obille A."/>
            <person name="Becker A."/>
            <person name="Abrahante J.E."/>
            <person name="Garbe J."/>
            <person name="Badalamenti J.P."/>
            <person name="Herman A."/>
            <person name="Mangelson H."/>
            <person name="Liachko I."/>
            <person name="Sullivan S."/>
            <person name="Sone E.D."/>
            <person name="Koren S."/>
            <person name="Silverstein K.A.T."/>
            <person name="Beckman K.B."/>
            <person name="Gohl D.M."/>
        </authorList>
    </citation>
    <scope>NUCLEOTIDE SEQUENCE</scope>
    <source>
        <strain evidence="2">Duluth1</strain>
        <tissue evidence="2">Whole animal</tissue>
    </source>
</reference>
<sequence length="193" mass="22388">MVANAHFTKYPSDKEKFVKKLELKEVQEDSKQWTTYRRSIAHCLNPIPGILRRIPVLNEPAILLEEESWLNCREKELSLKSKNLTWETYASLREQSVFRPHAENPDWTVMAQEGIIDIHGIGPFGRVIEMFAETFLYAGIRRGFAIMEDRLMEMKDTNSFEDNLNKKEVVSTKAAPPQIVFPSLSDFHLILFC</sequence>